<organism evidence="1 2">
    <name type="scientific">Massilia oculi</name>
    <dbReference type="NCBI Taxonomy" id="945844"/>
    <lineage>
        <taxon>Bacteria</taxon>
        <taxon>Pseudomonadati</taxon>
        <taxon>Pseudomonadota</taxon>
        <taxon>Betaproteobacteria</taxon>
        <taxon>Burkholderiales</taxon>
        <taxon>Oxalobacteraceae</taxon>
        <taxon>Telluria group</taxon>
        <taxon>Massilia</taxon>
    </lineage>
</organism>
<dbReference type="AlphaFoldDB" id="A0A2S2DG28"/>
<protein>
    <submittedName>
        <fullName evidence="1">Uncharacterized protein</fullName>
    </submittedName>
</protein>
<dbReference type="KEGG" id="mtim:DIR46_07585"/>
<reference evidence="1 2" key="1">
    <citation type="submission" date="2018-05" db="EMBL/GenBank/DDBJ databases">
        <title>Complete genome sequence of Massilia oculi sp. nov. CCUG 43427T (=DSM 26321T), the type strain of M. oculi, and comparison with genome sequences of other Massilia strains.</title>
        <authorList>
            <person name="Zhu B."/>
        </authorList>
    </citation>
    <scope>NUCLEOTIDE SEQUENCE [LARGE SCALE GENOMIC DNA]</scope>
    <source>
        <strain evidence="1 2">CCUG 43427</strain>
    </source>
</reference>
<dbReference type="Proteomes" id="UP000245820">
    <property type="component" value="Chromosome"/>
</dbReference>
<evidence type="ECO:0000313" key="2">
    <source>
        <dbReference type="Proteomes" id="UP000245820"/>
    </source>
</evidence>
<proteinExistence type="predicted"/>
<evidence type="ECO:0000313" key="1">
    <source>
        <dbReference type="EMBL" id="AWL04310.1"/>
    </source>
</evidence>
<gene>
    <name evidence="1" type="ORF">DIR46_07585</name>
</gene>
<sequence length="70" mass="7633">MSIAIFTTLLQPLQAGLNRITQALPQDTCTHDCSQGRRCTCSHRCEPRCAASGERAGQPHKGTCPFKNFA</sequence>
<name>A0A2S2DG28_9BURK</name>
<dbReference type="EMBL" id="CP029343">
    <property type="protein sequence ID" value="AWL04310.1"/>
    <property type="molecule type" value="Genomic_DNA"/>
</dbReference>
<keyword evidence="2" id="KW-1185">Reference proteome</keyword>
<accession>A0A2S2DG28</accession>